<evidence type="ECO:0000313" key="3">
    <source>
        <dbReference type="Proteomes" id="UP001054821"/>
    </source>
</evidence>
<organism evidence="2 3">
    <name type="scientific">Prunus dulcis</name>
    <name type="common">Almond</name>
    <name type="synonym">Amygdalus dulcis</name>
    <dbReference type="NCBI Taxonomy" id="3755"/>
    <lineage>
        <taxon>Eukaryota</taxon>
        <taxon>Viridiplantae</taxon>
        <taxon>Streptophyta</taxon>
        <taxon>Embryophyta</taxon>
        <taxon>Tracheophyta</taxon>
        <taxon>Spermatophyta</taxon>
        <taxon>Magnoliopsida</taxon>
        <taxon>eudicotyledons</taxon>
        <taxon>Gunneridae</taxon>
        <taxon>Pentapetalae</taxon>
        <taxon>rosids</taxon>
        <taxon>fabids</taxon>
        <taxon>Rosales</taxon>
        <taxon>Rosaceae</taxon>
        <taxon>Amygdaloideae</taxon>
        <taxon>Amygdaleae</taxon>
        <taxon>Prunus</taxon>
    </lineage>
</organism>
<feature type="compositionally biased region" description="Polar residues" evidence="1">
    <location>
        <begin position="28"/>
        <end position="38"/>
    </location>
</feature>
<proteinExistence type="predicted"/>
<feature type="compositionally biased region" description="Polar residues" evidence="1">
    <location>
        <begin position="65"/>
        <end position="74"/>
    </location>
</feature>
<reference evidence="2 3" key="1">
    <citation type="journal article" date="2022" name="G3 (Bethesda)">
        <title>Whole-genome sequence and methylome profiling of the almond [Prunus dulcis (Mill.) D.A. Webb] cultivar 'Nonpareil'.</title>
        <authorList>
            <person name="D'Amico-Willman K.M."/>
            <person name="Ouma W.Z."/>
            <person name="Meulia T."/>
            <person name="Sideli G.M."/>
            <person name="Gradziel T.M."/>
            <person name="Fresnedo-Ramirez J."/>
        </authorList>
    </citation>
    <scope>NUCLEOTIDE SEQUENCE [LARGE SCALE GENOMIC DNA]</scope>
    <source>
        <strain evidence="2">Clone GOH B32 T37-40</strain>
    </source>
</reference>
<comment type="caution">
    <text evidence="2">The sequence shown here is derived from an EMBL/GenBank/DDBJ whole genome shotgun (WGS) entry which is preliminary data.</text>
</comment>
<keyword evidence="3" id="KW-1185">Reference proteome</keyword>
<feature type="region of interest" description="Disordered" evidence="1">
    <location>
        <begin position="25"/>
        <end position="74"/>
    </location>
</feature>
<protein>
    <submittedName>
        <fullName evidence="2">Uncharacterized protein</fullName>
    </submittedName>
</protein>
<dbReference type="AlphaFoldDB" id="A0AAD4VRQ5"/>
<sequence length="74" mass="8124">MSYRPSKTHVPGVSPRVRLRWLDRVSFPESSKSITSRQRPPGNSPGESSSSVGPPPDVDIIPTRGTRSTVPIER</sequence>
<name>A0AAD4VRQ5_PRUDU</name>
<dbReference type="EMBL" id="JAJFAZ020000005">
    <property type="protein sequence ID" value="KAI5329958.1"/>
    <property type="molecule type" value="Genomic_DNA"/>
</dbReference>
<evidence type="ECO:0000256" key="1">
    <source>
        <dbReference type="SAM" id="MobiDB-lite"/>
    </source>
</evidence>
<dbReference type="Proteomes" id="UP001054821">
    <property type="component" value="Chromosome 5"/>
</dbReference>
<accession>A0AAD4VRQ5</accession>
<evidence type="ECO:0000313" key="2">
    <source>
        <dbReference type="EMBL" id="KAI5329958.1"/>
    </source>
</evidence>
<feature type="compositionally biased region" description="Low complexity" evidence="1">
    <location>
        <begin position="40"/>
        <end position="52"/>
    </location>
</feature>
<gene>
    <name evidence="2" type="ORF">L3X38_029355</name>
</gene>